<evidence type="ECO:0000256" key="1">
    <source>
        <dbReference type="SAM" id="MobiDB-lite"/>
    </source>
</evidence>
<keyword evidence="2" id="KW-0732">Signal</keyword>
<dbReference type="InterPro" id="IPR005151">
    <property type="entry name" value="Tail-specific_protease"/>
</dbReference>
<dbReference type="RefSeq" id="WP_074958532.1">
    <property type="nucleotide sequence ID" value="NZ_BJXR01000052.1"/>
</dbReference>
<evidence type="ECO:0000259" key="3">
    <source>
        <dbReference type="SMART" id="SM00245"/>
    </source>
</evidence>
<proteinExistence type="predicted"/>
<keyword evidence="4" id="KW-0645">Protease</keyword>
<dbReference type="Gene3D" id="3.90.226.10">
    <property type="entry name" value="2-enoyl-CoA Hydratase, Chain A, domain 1"/>
    <property type="match status" value="1"/>
</dbReference>
<comment type="caution">
    <text evidence="4">The sequence shown here is derived from an EMBL/GenBank/DDBJ whole genome shotgun (WGS) entry which is preliminary data.</text>
</comment>
<dbReference type="EMBL" id="FOIB01000013">
    <property type="protein sequence ID" value="SEU39100.1"/>
    <property type="molecule type" value="Genomic_DNA"/>
</dbReference>
<dbReference type="PANTHER" id="PTHR32060">
    <property type="entry name" value="TAIL-SPECIFIC PROTEASE"/>
    <property type="match status" value="1"/>
</dbReference>
<dbReference type="InterPro" id="IPR029045">
    <property type="entry name" value="ClpP/crotonase-like_dom_sf"/>
</dbReference>
<feature type="domain" description="Tail specific protease" evidence="3">
    <location>
        <begin position="526"/>
        <end position="722"/>
    </location>
</feature>
<sequence>MRHHDLGSRLGLCLAFLLTSGAMASEAPSKPEEAQEQLRLQRLTSLGELWGQVRYRHPWMLSRRIDWDAAFLAAVPKVEAATSDEAFAEAVQSMLGALEDSATLVKSARPPAALAPPTLRPLLGMEKDVVVLDLRNLTTPEGSETFWGMGEKLWGALGNARAVVVDMRLRGFDERSIWSVSGAVDWMLPLFVDGELSVPGMRSSLHGGFKAQTGSDSPYTTAFNQDVSSVVAGRAGKKFSRVVFLMDSQSAVSPKVLALRASGRALFVGEGPVTNSMAVDTQDVPLGNTLVATVRTSETVLPLGLDAEVPARADLSAPDAAYTRALALAQQKSRPKGPSASARPEAQWRPDKAYAETHYPSRELRLLSAVRLWNVVELFFPYRHLMDVDWSQQLPGMLKRFEAAQDAKAYALEVAKSVRELRDGHVSLSGHPAFTDLWGGVAAPLDAYDVAGKVVVTELSKDWLAQGLQVGDVLEKVDGEPIDERIRRIDAIHQASTAAATRLYHIYLALVGPPESEVSFTVLGEKGRREVKLKRPAAYSRMERPHEPFKLLEGNIALVNLSQLGPGEVPEVMQKVQGTRAVVFDLRGYPRGTAGVLAPYLNVKRAKIWSRFEVPVVAGSTLVNGRMALTQELPTADVPVYQGRVVALIDESAVSQAEHLGLMLEVTSGVTFVGSPTAGANGNMTYAVLPGGIWMSFTGMDARHADGGQLQRKGLTPHVAVRPTLAGLRAGRDEVLERALRLLQETPRPAAAPMSRPVQRP</sequence>
<dbReference type="SMART" id="SM00245">
    <property type="entry name" value="TSPc"/>
    <property type="match status" value="1"/>
</dbReference>
<feature type="signal peptide" evidence="2">
    <location>
        <begin position="1"/>
        <end position="24"/>
    </location>
</feature>
<keyword evidence="4" id="KW-0378">Hydrolase</keyword>
<keyword evidence="5" id="KW-1185">Reference proteome</keyword>
<dbReference type="GO" id="GO:0008233">
    <property type="term" value="F:peptidase activity"/>
    <property type="evidence" value="ECO:0007669"/>
    <property type="project" value="UniProtKB-KW"/>
</dbReference>
<organism evidence="4 5">
    <name type="scientific">Myxococcus fulvus</name>
    <dbReference type="NCBI Taxonomy" id="33"/>
    <lineage>
        <taxon>Bacteria</taxon>
        <taxon>Pseudomonadati</taxon>
        <taxon>Myxococcota</taxon>
        <taxon>Myxococcia</taxon>
        <taxon>Myxococcales</taxon>
        <taxon>Cystobacterineae</taxon>
        <taxon>Myxococcaceae</taxon>
        <taxon>Myxococcus</taxon>
    </lineage>
</organism>
<evidence type="ECO:0000256" key="2">
    <source>
        <dbReference type="SAM" id="SignalP"/>
    </source>
</evidence>
<gene>
    <name evidence="4" type="ORF">SAMN05443572_113302</name>
</gene>
<dbReference type="PANTHER" id="PTHR32060:SF30">
    <property type="entry name" value="CARBOXY-TERMINAL PROCESSING PROTEASE CTPA"/>
    <property type="match status" value="1"/>
</dbReference>
<accession>A0ABY1CV28</accession>
<evidence type="ECO:0000313" key="4">
    <source>
        <dbReference type="EMBL" id="SEU39100.1"/>
    </source>
</evidence>
<dbReference type="Proteomes" id="UP000183760">
    <property type="component" value="Unassembled WGS sequence"/>
</dbReference>
<evidence type="ECO:0000313" key="5">
    <source>
        <dbReference type="Proteomes" id="UP000183760"/>
    </source>
</evidence>
<name>A0ABY1CV28_MYXFU</name>
<feature type="region of interest" description="Disordered" evidence="1">
    <location>
        <begin position="329"/>
        <end position="349"/>
    </location>
</feature>
<feature type="chain" id="PRO_5045345302" evidence="2">
    <location>
        <begin position="25"/>
        <end position="761"/>
    </location>
</feature>
<dbReference type="Pfam" id="PF03572">
    <property type="entry name" value="Peptidase_S41"/>
    <property type="match status" value="1"/>
</dbReference>
<dbReference type="SUPFAM" id="SSF52096">
    <property type="entry name" value="ClpP/crotonase"/>
    <property type="match status" value="1"/>
</dbReference>
<dbReference type="GO" id="GO:0006508">
    <property type="term" value="P:proteolysis"/>
    <property type="evidence" value="ECO:0007669"/>
    <property type="project" value="UniProtKB-KW"/>
</dbReference>
<dbReference type="Gene3D" id="3.30.750.44">
    <property type="match status" value="2"/>
</dbReference>
<protein>
    <submittedName>
        <fullName evidence="4">C-terminal processing protease CtpA/Prc, contains a PDZ domain</fullName>
    </submittedName>
</protein>
<reference evidence="4 5" key="1">
    <citation type="submission" date="2016-10" db="EMBL/GenBank/DDBJ databases">
        <authorList>
            <person name="Varghese N."/>
            <person name="Submissions S."/>
        </authorList>
    </citation>
    <scope>NUCLEOTIDE SEQUENCE [LARGE SCALE GENOMIC DNA]</scope>
    <source>
        <strain evidence="4 5">DSM 16525</strain>
    </source>
</reference>